<protein>
    <recommendedName>
        <fullName evidence="3">Abi-like protein</fullName>
    </recommendedName>
</protein>
<comment type="caution">
    <text evidence="1">The sequence shown here is derived from an EMBL/GenBank/DDBJ whole genome shotgun (WGS) entry which is preliminary data.</text>
</comment>
<dbReference type="EMBL" id="VDDA01000018">
    <property type="protein sequence ID" value="TNC09179.1"/>
    <property type="molecule type" value="Genomic_DNA"/>
</dbReference>
<organism evidence="1 2">
    <name type="scientific">Methylobacterium terricola</name>
    <dbReference type="NCBI Taxonomy" id="2583531"/>
    <lineage>
        <taxon>Bacteria</taxon>
        <taxon>Pseudomonadati</taxon>
        <taxon>Pseudomonadota</taxon>
        <taxon>Alphaproteobacteria</taxon>
        <taxon>Hyphomicrobiales</taxon>
        <taxon>Methylobacteriaceae</taxon>
        <taxon>Methylobacterium</taxon>
    </lineage>
</organism>
<evidence type="ECO:0000313" key="1">
    <source>
        <dbReference type="EMBL" id="TNC09179.1"/>
    </source>
</evidence>
<keyword evidence="2" id="KW-1185">Reference proteome</keyword>
<evidence type="ECO:0000313" key="2">
    <source>
        <dbReference type="Proteomes" id="UP000305267"/>
    </source>
</evidence>
<proteinExistence type="predicted"/>
<evidence type="ECO:0008006" key="3">
    <source>
        <dbReference type="Google" id="ProtNLM"/>
    </source>
</evidence>
<dbReference type="OrthoDB" id="9813050at2"/>
<gene>
    <name evidence="1" type="ORF">FF100_26800</name>
</gene>
<dbReference type="Proteomes" id="UP000305267">
    <property type="component" value="Unassembled WGS sequence"/>
</dbReference>
<dbReference type="RefSeq" id="WP_139038825.1">
    <property type="nucleotide sequence ID" value="NZ_VDDA01000018.1"/>
</dbReference>
<dbReference type="AlphaFoldDB" id="A0A5C4L9H4"/>
<name>A0A5C4L9H4_9HYPH</name>
<sequence>MAESQVPFPYTPEDLAAIRASISADRFATYLTAAKGNERHALDLYLYNARLAKAFLYPLHVGEVTLRNAIDEVLTDLHGPAWPTNQRFGDQLTTESRRSLDKAIERASAIQRRPPRGQVVATLTFDFWSNLFRPDYDRSLWQVNLRKALPHCQPRTTRAEVQILVRDINFLRNRIAHHEPILRVNATSLHADIVHLVEMRNPSMSRWLRHHSTLSTVIRTKPRPGMAAQTAIERCDTNFQPVAEDHTLASVLGAYSPDVPAIVCVDAAGCPTALLSAADIVAYASDRLVGTMIDFGEHTVADLMASGVVRGRWTYVAADAPLAELVDAVKGPGIRGVVVVEERSGARVPGGVLLRAHRRY</sequence>
<reference evidence="1 2" key="1">
    <citation type="submission" date="2019-06" db="EMBL/GenBank/DDBJ databases">
        <title>Genome of Methylobacterium sp. 17Sr1-39.</title>
        <authorList>
            <person name="Seo T."/>
        </authorList>
    </citation>
    <scope>NUCLEOTIDE SEQUENCE [LARGE SCALE GENOMIC DNA]</scope>
    <source>
        <strain evidence="1 2">17Sr1-39</strain>
    </source>
</reference>
<accession>A0A5C4L9H4</accession>